<comment type="caution">
    <text evidence="11">The sequence shown here is derived from an EMBL/GenBank/DDBJ whole genome shotgun (WGS) entry which is preliminary data.</text>
</comment>
<protein>
    <recommendedName>
        <fullName evidence="7">protein-glutamine gamma-glutamyltransferase</fullName>
        <ecNumber evidence="7">2.3.2.13</ecNumber>
    </recommendedName>
</protein>
<dbReference type="Proteomes" id="UP001607303">
    <property type="component" value="Unassembled WGS sequence"/>
</dbReference>
<dbReference type="InterPro" id="IPR014756">
    <property type="entry name" value="Ig_E-set"/>
</dbReference>
<comment type="similarity">
    <text evidence="2">Belongs to the transglutaminase superfamily. Transglutaminase family.</text>
</comment>
<dbReference type="SMART" id="SM00460">
    <property type="entry name" value="TGc"/>
    <property type="match status" value="1"/>
</dbReference>
<dbReference type="PANTHER" id="PTHR11590">
    <property type="entry name" value="PROTEIN-GLUTAMINE GAMMA-GLUTAMYLTRANSFERASE"/>
    <property type="match status" value="1"/>
</dbReference>
<dbReference type="FunFam" id="2.60.40.10:FF:000090">
    <property type="entry name" value="Protein-glutamine gamma-glutamyltransferase 2"/>
    <property type="match status" value="1"/>
</dbReference>
<evidence type="ECO:0000313" key="12">
    <source>
        <dbReference type="Proteomes" id="UP001607303"/>
    </source>
</evidence>
<reference evidence="11 12" key="1">
    <citation type="journal article" date="2024" name="Ann. Entomol. Soc. Am.">
        <title>Genomic analyses of the southern and eastern yellowjacket wasps (Hymenoptera: Vespidae) reveal evolutionary signatures of social life.</title>
        <authorList>
            <person name="Catto M.A."/>
            <person name="Caine P.B."/>
            <person name="Orr S.E."/>
            <person name="Hunt B.G."/>
            <person name="Goodisman M.A.D."/>
        </authorList>
    </citation>
    <scope>NUCLEOTIDE SEQUENCE [LARGE SCALE GENOMIC DNA]</scope>
    <source>
        <strain evidence="11">232</strain>
        <tissue evidence="11">Head and thorax</tissue>
    </source>
</reference>
<evidence type="ECO:0000313" key="11">
    <source>
        <dbReference type="EMBL" id="KAL2721032.1"/>
    </source>
</evidence>
<dbReference type="InterPro" id="IPR008958">
    <property type="entry name" value="Transglutaminase_C"/>
</dbReference>
<accession>A0ABD2AKA0</accession>
<organism evidence="11 12">
    <name type="scientific">Vespula maculifrons</name>
    <name type="common">Eastern yellow jacket</name>
    <name type="synonym">Wasp</name>
    <dbReference type="NCBI Taxonomy" id="7453"/>
    <lineage>
        <taxon>Eukaryota</taxon>
        <taxon>Metazoa</taxon>
        <taxon>Ecdysozoa</taxon>
        <taxon>Arthropoda</taxon>
        <taxon>Hexapoda</taxon>
        <taxon>Insecta</taxon>
        <taxon>Pterygota</taxon>
        <taxon>Neoptera</taxon>
        <taxon>Endopterygota</taxon>
        <taxon>Hymenoptera</taxon>
        <taxon>Apocrita</taxon>
        <taxon>Aculeata</taxon>
        <taxon>Vespoidea</taxon>
        <taxon>Vespidae</taxon>
        <taxon>Vespinae</taxon>
        <taxon>Vespula</taxon>
    </lineage>
</organism>
<evidence type="ECO:0000259" key="10">
    <source>
        <dbReference type="SMART" id="SM00460"/>
    </source>
</evidence>
<dbReference type="EMBL" id="JAYRBN010000116">
    <property type="protein sequence ID" value="KAL2721032.1"/>
    <property type="molecule type" value="Genomic_DNA"/>
</dbReference>
<gene>
    <name evidence="11" type="ORF">V1477_019852</name>
</gene>
<keyword evidence="3" id="KW-0808">Transferase</keyword>
<dbReference type="InterPro" id="IPR038552">
    <property type="entry name" value="Tim21_IMS_sf"/>
</dbReference>
<dbReference type="InterPro" id="IPR001102">
    <property type="entry name" value="Transglutaminase_N"/>
</dbReference>
<dbReference type="FunFam" id="2.60.40.10:FF:000171">
    <property type="entry name" value="protein-glutamine gamma-glutamyltransferase 6"/>
    <property type="match status" value="1"/>
</dbReference>
<dbReference type="InterPro" id="IPR013783">
    <property type="entry name" value="Ig-like_fold"/>
</dbReference>
<dbReference type="Gene3D" id="2.60.40.10">
    <property type="entry name" value="Immunoglobulins"/>
    <property type="match status" value="3"/>
</dbReference>
<dbReference type="GO" id="GO:0046872">
    <property type="term" value="F:metal ion binding"/>
    <property type="evidence" value="ECO:0007669"/>
    <property type="project" value="UniProtKB-KW"/>
</dbReference>
<feature type="domain" description="Transglutaminase-like" evidence="10">
    <location>
        <begin position="528"/>
        <end position="621"/>
    </location>
</feature>
<dbReference type="InterPro" id="IPR036985">
    <property type="entry name" value="Transglutaminase-like_sf"/>
</dbReference>
<keyword evidence="9" id="KW-0812">Transmembrane</keyword>
<name>A0ABD2AKA0_VESMC</name>
<evidence type="ECO:0000256" key="3">
    <source>
        <dbReference type="ARBA" id="ARBA00022679"/>
    </source>
</evidence>
<dbReference type="InterPro" id="IPR050779">
    <property type="entry name" value="Transglutaminase"/>
</dbReference>
<keyword evidence="4" id="KW-0479">Metal-binding</keyword>
<dbReference type="InterPro" id="IPR036238">
    <property type="entry name" value="Transglutaminase_C_sf"/>
</dbReference>
<evidence type="ECO:0000256" key="9">
    <source>
        <dbReference type="SAM" id="Phobius"/>
    </source>
</evidence>
<keyword evidence="9" id="KW-0472">Membrane</keyword>
<comment type="cofactor">
    <cofactor evidence="1">
        <name>Ca(2+)</name>
        <dbReference type="ChEBI" id="CHEBI:29108"/>
    </cofactor>
</comment>
<comment type="catalytic activity">
    <reaction evidence="8">
        <text>L-glutaminyl-[protein] + L-lysyl-[protein] = [protein]-L-lysyl-N(6)-5-L-glutamyl-[protein] + NH4(+)</text>
        <dbReference type="Rhea" id="RHEA:54816"/>
        <dbReference type="Rhea" id="RHEA-COMP:9752"/>
        <dbReference type="Rhea" id="RHEA-COMP:10207"/>
        <dbReference type="Rhea" id="RHEA-COMP:14005"/>
        <dbReference type="ChEBI" id="CHEBI:28938"/>
        <dbReference type="ChEBI" id="CHEBI:29969"/>
        <dbReference type="ChEBI" id="CHEBI:30011"/>
        <dbReference type="ChEBI" id="CHEBI:138370"/>
        <dbReference type="EC" id="2.3.2.13"/>
    </reaction>
</comment>
<dbReference type="Pfam" id="PF00927">
    <property type="entry name" value="Transglut_C"/>
    <property type="match status" value="2"/>
</dbReference>
<dbReference type="InterPro" id="IPR013261">
    <property type="entry name" value="Tim21"/>
</dbReference>
<dbReference type="AlphaFoldDB" id="A0ABD2AKA0"/>
<dbReference type="Pfam" id="PF01841">
    <property type="entry name" value="Transglut_core"/>
    <property type="match status" value="1"/>
</dbReference>
<dbReference type="SUPFAM" id="SSF49309">
    <property type="entry name" value="Transglutaminase, two C-terminal domains"/>
    <property type="match status" value="2"/>
</dbReference>
<evidence type="ECO:0000256" key="1">
    <source>
        <dbReference type="ARBA" id="ARBA00001913"/>
    </source>
</evidence>
<feature type="transmembrane region" description="Helical" evidence="9">
    <location>
        <begin position="76"/>
        <end position="97"/>
    </location>
</feature>
<evidence type="ECO:0000256" key="5">
    <source>
        <dbReference type="ARBA" id="ARBA00022837"/>
    </source>
</evidence>
<dbReference type="GO" id="GO:0003810">
    <property type="term" value="F:protein-glutamine gamma-glutamyltransferase activity"/>
    <property type="evidence" value="ECO:0007669"/>
    <property type="project" value="UniProtKB-EC"/>
</dbReference>
<evidence type="ECO:0000256" key="4">
    <source>
        <dbReference type="ARBA" id="ARBA00022723"/>
    </source>
</evidence>
<feature type="non-terminal residue" evidence="11">
    <location>
        <position position="960"/>
    </location>
</feature>
<dbReference type="SUPFAM" id="SSF81296">
    <property type="entry name" value="E set domains"/>
    <property type="match status" value="1"/>
</dbReference>
<keyword evidence="12" id="KW-1185">Reference proteome</keyword>
<proteinExistence type="inferred from homology"/>
<dbReference type="Gene3D" id="3.90.260.10">
    <property type="entry name" value="Transglutaminase-like"/>
    <property type="match status" value="1"/>
</dbReference>
<dbReference type="FunFam" id="3.90.260.10:FF:000001">
    <property type="entry name" value="Protein-glutamine gamma-glutamyltransferase 2"/>
    <property type="match status" value="1"/>
</dbReference>
<dbReference type="InterPro" id="IPR038765">
    <property type="entry name" value="Papain-like_cys_pep_sf"/>
</dbReference>
<keyword evidence="6" id="KW-0012">Acyltransferase</keyword>
<evidence type="ECO:0000256" key="8">
    <source>
        <dbReference type="ARBA" id="ARBA00051843"/>
    </source>
</evidence>
<dbReference type="EC" id="2.3.2.13" evidence="7"/>
<dbReference type="Pfam" id="PF00868">
    <property type="entry name" value="Transglut_N"/>
    <property type="match status" value="1"/>
</dbReference>
<keyword evidence="5" id="KW-0106">Calcium</keyword>
<sequence length="960" mass="109535">MIPIRGLPCFLFRRYPITTVSSNSYFCCYNITFNVNVKQCHRYSTQRDITKIDPKEAKNKVSTDFVEVVKQNTISAGYLIIIAVGITLSIYIIYSIVHELFSSNSPYGVYNRALDRCQKDIKVLDALGEPIKVYGEGRRRRNHFSHGFYEKDGMKYLTLKFYMEGKRRRGIVYVEAKNVSGNYELTHIYMKLDDILGSHQRSRKEMLKKCCSCFTGFKAVFQPQDSGTALKPICTKPECMPRPPNVSESGEHYGVPILTIHHVDPCIGENGNDHKTSRYELMTRQGDEARLVVRRGQPFYLHLSLSRDYDPTIDGISLIFTVDGVEQPQYGHGTLVATPVLEPGEYSEASWQSTIDAIEPAFVRLKITPSPNAIVGKWKMDIDTKNRESEGAVSYTMEHPIYVIFNPWCEEDTVYMEDEARKQEYVMADDGLIWRGSYNRLRPTVWKYSQFERDVLDCALHLVINVGKVRISGRNDPVVVSRVLSAAVNSPDDNGAVMGNWSDDYEGGTPPTKWMGSQKILQQYYKTKKPVKYGQCWVFSGVLATVCRTLGIPCRVVTNYSSAHDTQSSLTVDYFVDAEGKIMEELNSDSIWNFHVWNEVWMKRLDLAPDCDGWQAIDATPQELSENGYRCGPASVAAVKNGEVLRPYDNAFLFAEVNADKIFWRYNGPTQPLKLIRKDIYGIGQLISTKAVGRWIREDITHTYKYPEKSDEERAAMIKALRQSESLFSRYYLNEEFNDVMFTFELRDDIIIGQPFSVVLLIKNRSSYQQYEVSVILRVETVLYTGRVGTPVKKAQIERLVKPGVLEDVRMDVAWEEYGPRLLDQCAFNIACLATVKDTNFEYFAQDDFRVRKPDIKIELLDEPIVGETLNATARFKNPLPIPLRKGRFLIEGPGLEQQLKIKLSEPVEVDADAECSFSMTPKQEGRATIAAKFYSKELEDVDGFVNFMVKPTKESLSND</sequence>
<dbReference type="InterPro" id="IPR002931">
    <property type="entry name" value="Transglutaminase-like"/>
</dbReference>
<dbReference type="SUPFAM" id="SSF54001">
    <property type="entry name" value="Cysteine proteinases"/>
    <property type="match status" value="1"/>
</dbReference>
<evidence type="ECO:0000256" key="2">
    <source>
        <dbReference type="ARBA" id="ARBA00005968"/>
    </source>
</evidence>
<dbReference type="PANTHER" id="PTHR11590:SF69">
    <property type="entry name" value="RE08173P"/>
    <property type="match status" value="1"/>
</dbReference>
<keyword evidence="9" id="KW-1133">Transmembrane helix</keyword>
<evidence type="ECO:0000256" key="7">
    <source>
        <dbReference type="ARBA" id="ARBA00024222"/>
    </source>
</evidence>
<evidence type="ECO:0000256" key="6">
    <source>
        <dbReference type="ARBA" id="ARBA00023315"/>
    </source>
</evidence>
<dbReference type="Gene3D" id="3.10.450.320">
    <property type="entry name" value="Mitochondrial import inner membrane translocase subunit Tim21"/>
    <property type="match status" value="1"/>
</dbReference>
<dbReference type="Pfam" id="PF08294">
    <property type="entry name" value="TIM21"/>
    <property type="match status" value="1"/>
</dbReference>